<dbReference type="AlphaFoldDB" id="A0A1G6XQU4"/>
<organism evidence="1 2">
    <name type="scientific">Actinokineospora iranica</name>
    <dbReference type="NCBI Taxonomy" id="1271860"/>
    <lineage>
        <taxon>Bacteria</taxon>
        <taxon>Bacillati</taxon>
        <taxon>Actinomycetota</taxon>
        <taxon>Actinomycetes</taxon>
        <taxon>Pseudonocardiales</taxon>
        <taxon>Pseudonocardiaceae</taxon>
        <taxon>Actinokineospora</taxon>
    </lineage>
</organism>
<evidence type="ECO:0000313" key="2">
    <source>
        <dbReference type="Proteomes" id="UP000199501"/>
    </source>
</evidence>
<dbReference type="RefSeq" id="WP_091456410.1">
    <property type="nucleotide sequence ID" value="NZ_FMZZ01000018.1"/>
</dbReference>
<dbReference type="EMBL" id="FMZZ01000018">
    <property type="protein sequence ID" value="SDD79696.1"/>
    <property type="molecule type" value="Genomic_DNA"/>
</dbReference>
<dbReference type="OrthoDB" id="3399802at2"/>
<dbReference type="Proteomes" id="UP000199501">
    <property type="component" value="Unassembled WGS sequence"/>
</dbReference>
<dbReference type="InterPro" id="IPR011991">
    <property type="entry name" value="ArsR-like_HTH"/>
</dbReference>
<dbReference type="STRING" id="1271860.SAMN05216174_11843"/>
<proteinExistence type="predicted"/>
<dbReference type="InterPro" id="IPR036390">
    <property type="entry name" value="WH_DNA-bd_sf"/>
</dbReference>
<protein>
    <submittedName>
        <fullName evidence="1">Predicted transcriptional regulator, ArsR family</fullName>
    </submittedName>
</protein>
<accession>A0A1G6XQU4</accession>
<dbReference type="Pfam" id="PF12840">
    <property type="entry name" value="HTH_20"/>
    <property type="match status" value="1"/>
</dbReference>
<reference evidence="2" key="1">
    <citation type="submission" date="2016-10" db="EMBL/GenBank/DDBJ databases">
        <authorList>
            <person name="Varghese N."/>
            <person name="Submissions S."/>
        </authorList>
    </citation>
    <scope>NUCLEOTIDE SEQUENCE [LARGE SCALE GENOMIC DNA]</scope>
    <source>
        <strain evidence="2">IBRC-M 10403</strain>
    </source>
</reference>
<dbReference type="SUPFAM" id="SSF46785">
    <property type="entry name" value="Winged helix' DNA-binding domain"/>
    <property type="match status" value="1"/>
</dbReference>
<sequence length="227" mass="24010">MADEAWAARVSAIAALDEPTRRRLYEFVVDHPAPVSRDDAADAVGAPRTTVAFHLDKLVAEGLLEVVYERRTGRSGPGAGRPAKLYRRSAAQIAVSLPERRYELAARLLADACQESETSGEPVRAVLGRLARDLGRDLGAAARATGTGTAVAALRSMGFAPREEETAVVLGNCPFRSLAQRHAELVCGMNLCLVGGILDGLAATGCTARLAPRPDHCCVRVDQSAPA</sequence>
<keyword evidence="2" id="KW-1185">Reference proteome</keyword>
<dbReference type="CDD" id="cd00090">
    <property type="entry name" value="HTH_ARSR"/>
    <property type="match status" value="1"/>
</dbReference>
<evidence type="ECO:0000313" key="1">
    <source>
        <dbReference type="EMBL" id="SDD79696.1"/>
    </source>
</evidence>
<name>A0A1G6XQU4_9PSEU</name>
<gene>
    <name evidence="1" type="ORF">SAMN05216174_11843</name>
</gene>
<dbReference type="InterPro" id="IPR036388">
    <property type="entry name" value="WH-like_DNA-bd_sf"/>
</dbReference>
<dbReference type="Gene3D" id="1.10.10.10">
    <property type="entry name" value="Winged helix-like DNA-binding domain superfamily/Winged helix DNA-binding domain"/>
    <property type="match status" value="1"/>
</dbReference>